<accession>A0ABY9TF69</accession>
<dbReference type="PANTHER" id="PTHR30290">
    <property type="entry name" value="PERIPLASMIC BINDING COMPONENT OF ABC TRANSPORTER"/>
    <property type="match status" value="1"/>
</dbReference>
<protein>
    <submittedName>
        <fullName evidence="2">ABC transporter substrate-binding protein</fullName>
    </submittedName>
</protein>
<dbReference type="EMBL" id="CP134146">
    <property type="protein sequence ID" value="WNC67424.1"/>
    <property type="molecule type" value="Genomic_DNA"/>
</dbReference>
<dbReference type="InterPro" id="IPR030678">
    <property type="entry name" value="Peptide/Ni-bd"/>
</dbReference>
<evidence type="ECO:0000313" key="2">
    <source>
        <dbReference type="EMBL" id="WNC67424.1"/>
    </source>
</evidence>
<dbReference type="Pfam" id="PF00496">
    <property type="entry name" value="SBP_bac_5"/>
    <property type="match status" value="1"/>
</dbReference>
<dbReference type="PROSITE" id="PS51257">
    <property type="entry name" value="PROKAR_LIPOPROTEIN"/>
    <property type="match status" value="1"/>
</dbReference>
<feature type="domain" description="Solute-binding protein family 5" evidence="1">
    <location>
        <begin position="85"/>
        <end position="462"/>
    </location>
</feature>
<dbReference type="InterPro" id="IPR000914">
    <property type="entry name" value="SBP_5_dom"/>
</dbReference>
<proteinExistence type="predicted"/>
<organism evidence="2 3">
    <name type="scientific">Thalassotalea nanhaiensis</name>
    <dbReference type="NCBI Taxonomy" id="3065648"/>
    <lineage>
        <taxon>Bacteria</taxon>
        <taxon>Pseudomonadati</taxon>
        <taxon>Pseudomonadota</taxon>
        <taxon>Gammaproteobacteria</taxon>
        <taxon>Alteromonadales</taxon>
        <taxon>Colwelliaceae</taxon>
        <taxon>Thalassotalea</taxon>
    </lineage>
</organism>
<reference evidence="3" key="1">
    <citation type="submission" date="2023-09" db="EMBL/GenBank/DDBJ databases">
        <authorList>
            <person name="Li S."/>
            <person name="Li X."/>
            <person name="Zhang C."/>
            <person name="Zhao Z."/>
        </authorList>
    </citation>
    <scope>NUCLEOTIDE SEQUENCE [LARGE SCALE GENOMIC DNA]</scope>
    <source>
        <strain evidence="3">SQ345</strain>
    </source>
</reference>
<name>A0ABY9TF69_9GAMM</name>
<keyword evidence="3" id="KW-1185">Reference proteome</keyword>
<evidence type="ECO:0000313" key="3">
    <source>
        <dbReference type="Proteomes" id="UP001248581"/>
    </source>
</evidence>
<dbReference type="Proteomes" id="UP001248581">
    <property type="component" value="Chromosome"/>
</dbReference>
<dbReference type="PIRSF" id="PIRSF002741">
    <property type="entry name" value="MppA"/>
    <property type="match status" value="1"/>
</dbReference>
<dbReference type="Gene3D" id="3.90.76.10">
    <property type="entry name" value="Dipeptide-binding Protein, Domain 1"/>
    <property type="match status" value="1"/>
</dbReference>
<dbReference type="InterPro" id="IPR039424">
    <property type="entry name" value="SBP_5"/>
</dbReference>
<sequence>MKVNYWLAIKKTPLVIVAALFTLIVSSCGKVGSDSILTEGIVYCSEGAPTSFNPQLVTTGTTIDATSKQIYNRLLDFDPGNYGKVPALARSWHVTKNNKLVTFYLRKDVKFHQTDYFTPSRNMNADDVIFSFNRILDKEHAYHQSVDGKFPFFQSVKFSELVKDVEKINEHTIRFRLNHPQSSFLANIAAPFSVILSKEYADHLIEQEKDLTLLDSLPIGTGPFKYKDYRNGSLIRFERHDDYWRRKVDIEKLLFNISPDNTSRLTKLLTHECDVISYPIATQEIASRPDLALEQVTSFNVAFLAFNTKVPPFDNPLVRKAVAHAIDKEAIVSAVYYDQAEVAQSLLPKASWAYSDQVEEIAYSKDLAKKLLSDAGLADGFSIDVWAVPVQRAYNPDARKMAKLIKSDLADIGIEVNIITFEWATFLKKLAKGEHQSVLIGWAADHPDPDNFFSPLLSCASVNTGGNRAMWCNEEFDQLLQKSLLTNNTSTRKNLYLQAQQLLQEQLPIFPIAHAKRGQAKVKEIEGNILTPFGGISFEDVRKKGAD</sequence>
<dbReference type="Gene3D" id="3.10.105.10">
    <property type="entry name" value="Dipeptide-binding Protein, Domain 3"/>
    <property type="match status" value="1"/>
</dbReference>
<dbReference type="Gene3D" id="3.40.190.10">
    <property type="entry name" value="Periplasmic binding protein-like II"/>
    <property type="match status" value="1"/>
</dbReference>
<dbReference type="CDD" id="cd08493">
    <property type="entry name" value="PBP2_DppA_like"/>
    <property type="match status" value="1"/>
</dbReference>
<dbReference type="SUPFAM" id="SSF53850">
    <property type="entry name" value="Periplasmic binding protein-like II"/>
    <property type="match status" value="1"/>
</dbReference>
<dbReference type="PANTHER" id="PTHR30290:SF28">
    <property type="entry name" value="ABC TRANSPORTER PERIPLASMIC-BINDING PROTEIN SAPA-RELATED"/>
    <property type="match status" value="1"/>
</dbReference>
<gene>
    <name evidence="2" type="ORF">RI845_12945</name>
</gene>
<evidence type="ECO:0000259" key="1">
    <source>
        <dbReference type="Pfam" id="PF00496"/>
    </source>
</evidence>
<dbReference type="RefSeq" id="WP_348386583.1">
    <property type="nucleotide sequence ID" value="NZ_CP134146.1"/>
</dbReference>